<dbReference type="AlphaFoldDB" id="A0A285NHP1"/>
<reference evidence="1 2" key="1">
    <citation type="submission" date="2017-09" db="EMBL/GenBank/DDBJ databases">
        <authorList>
            <person name="Ehlers B."/>
            <person name="Leendertz F.H."/>
        </authorList>
    </citation>
    <scope>NUCLEOTIDE SEQUENCE [LARGE SCALE GENOMIC DNA]</scope>
    <source>
        <strain evidence="1 2">DSM 18289</strain>
    </source>
</reference>
<dbReference type="PROSITE" id="PS51257">
    <property type="entry name" value="PROKAR_LIPOPROTEIN"/>
    <property type="match status" value="1"/>
</dbReference>
<evidence type="ECO:0000313" key="1">
    <source>
        <dbReference type="EMBL" id="SNZ07181.1"/>
    </source>
</evidence>
<dbReference type="SUPFAM" id="SSF160387">
    <property type="entry name" value="NosL/MerB-like"/>
    <property type="match status" value="1"/>
</dbReference>
<sequence length="157" mass="17655">MIRSILIGLTVAVSLGLSACQKQTTGPEPIKYGRDMCEICRMIISDPMYATEVRGGPKRKLYKFDDIGDAIHWLETRSWKDEPETEIWVMNSETAKDWLDAKKSYYVAGALTPMDYGIAAIKDNRDGAFGFAKMKKLILAQGLSARCEIPLEDIEEE</sequence>
<organism evidence="1 2">
    <name type="scientific">Cohaesibacter gelatinilyticus</name>
    <dbReference type="NCBI Taxonomy" id="372072"/>
    <lineage>
        <taxon>Bacteria</taxon>
        <taxon>Pseudomonadati</taxon>
        <taxon>Pseudomonadota</taxon>
        <taxon>Alphaproteobacteria</taxon>
        <taxon>Hyphomicrobiales</taxon>
        <taxon>Cohaesibacteraceae</taxon>
    </lineage>
</organism>
<protein>
    <submittedName>
        <fullName evidence="1">Nitrous oxide reductase accessory protein NosL</fullName>
    </submittedName>
</protein>
<dbReference type="Proteomes" id="UP000219439">
    <property type="component" value="Unassembled WGS sequence"/>
</dbReference>
<dbReference type="OrthoDB" id="8560674at2"/>
<gene>
    <name evidence="1" type="ORF">SAMN06265368_0698</name>
</gene>
<evidence type="ECO:0000313" key="2">
    <source>
        <dbReference type="Proteomes" id="UP000219439"/>
    </source>
</evidence>
<name>A0A285NHP1_9HYPH</name>
<dbReference type="EMBL" id="OBEL01000001">
    <property type="protein sequence ID" value="SNZ07181.1"/>
    <property type="molecule type" value="Genomic_DNA"/>
</dbReference>
<dbReference type="RefSeq" id="WP_097152000.1">
    <property type="nucleotide sequence ID" value="NZ_OBEL01000001.1"/>
</dbReference>
<proteinExistence type="predicted"/>
<keyword evidence="2" id="KW-1185">Reference proteome</keyword>
<accession>A0A285NHP1</accession>